<dbReference type="RefSeq" id="WP_005827966.1">
    <property type="nucleotide sequence ID" value="NZ_AP019724.1"/>
</dbReference>
<evidence type="ECO:0000256" key="1">
    <source>
        <dbReference type="SAM" id="SignalP"/>
    </source>
</evidence>
<evidence type="ECO:0000313" key="4">
    <source>
        <dbReference type="EMBL" id="MDC1880178.1"/>
    </source>
</evidence>
<dbReference type="EMBL" id="JAQNSG010000007">
    <property type="protein sequence ID" value="MDC1880178.1"/>
    <property type="molecule type" value="Genomic_DNA"/>
</dbReference>
<reference evidence="3 10" key="3">
    <citation type="journal article" date="2019" name="Nat. Med.">
        <title>A library of human gut bacterial isolates paired with longitudinal multiomics data enables mechanistic microbiome research.</title>
        <authorList>
            <person name="Poyet M."/>
            <person name="Groussin M."/>
            <person name="Gibbons S.M."/>
            <person name="Avila-Pacheco J."/>
            <person name="Jiang X."/>
            <person name="Kearney S.M."/>
            <person name="Perrotta A.R."/>
            <person name="Berdy B."/>
            <person name="Zhao S."/>
            <person name="Lieberman T.D."/>
            <person name="Swanson P.K."/>
            <person name="Smith M."/>
            <person name="Roesemann S."/>
            <person name="Alexander J.E."/>
            <person name="Rich S.A."/>
            <person name="Livny J."/>
            <person name="Vlamakis H."/>
            <person name="Clish C."/>
            <person name="Bullock K."/>
            <person name="Deik A."/>
            <person name="Scott J."/>
            <person name="Pierce K.A."/>
            <person name="Xavier R.J."/>
            <person name="Alm E.J."/>
        </authorList>
    </citation>
    <scope>NUCLEOTIDE SEQUENCE [LARGE SCALE GENOMIC DNA]</scope>
    <source>
        <strain evidence="3 10">BIOML-A27</strain>
    </source>
</reference>
<evidence type="ECO:0000313" key="9">
    <source>
        <dbReference type="Proteomes" id="UP000284022"/>
    </source>
</evidence>
<evidence type="ECO:0000313" key="5">
    <source>
        <dbReference type="EMBL" id="RGL08315.1"/>
    </source>
</evidence>
<evidence type="ECO:0000313" key="10">
    <source>
        <dbReference type="Proteomes" id="UP000433928"/>
    </source>
</evidence>
<keyword evidence="2" id="KW-0449">Lipoprotein</keyword>
<dbReference type="EMBL" id="QRXV01000012">
    <property type="protein sequence ID" value="RGU39003.1"/>
    <property type="molecule type" value="Genomic_DNA"/>
</dbReference>
<reference evidence="8 9" key="2">
    <citation type="submission" date="2018-08" db="EMBL/GenBank/DDBJ databases">
        <title>A genome reference for cultivated species of the human gut microbiota.</title>
        <authorList>
            <person name="Zou Y."/>
            <person name="Xue W."/>
            <person name="Luo G."/>
        </authorList>
    </citation>
    <scope>NUCLEOTIDE SEQUENCE [LARGE SCALE GENOMIC DNA]</scope>
    <source>
        <strain evidence="6 9">AF17-20</strain>
        <strain evidence="5 8">TF08-13</strain>
    </source>
</reference>
<protein>
    <submittedName>
        <fullName evidence="2">Bacterial putative lipoprotein (DUF940)</fullName>
    </submittedName>
    <submittedName>
        <fullName evidence="3">YjbH domain-containing protein</fullName>
    </submittedName>
</protein>
<name>A0A173YQU0_BACUN</name>
<dbReference type="Proteomes" id="UP000260795">
    <property type="component" value="Unassembled WGS sequence"/>
</dbReference>
<dbReference type="InterPro" id="IPR010344">
    <property type="entry name" value="YbjH"/>
</dbReference>
<sequence>MLKTRIRKWCLLLLLLGCCMGVQAQYSMGNTGLLNIPTADMQKAGTFMGGGNYLPNGMTPFNFNTGNYFVNITFLSFLELSYRCTLLKTTRYDGKKGYFQQDRSLSARIRPIEEGKYHPAIVIGTNDPFKDTGTNYFATIYGVLTKGFSIAKGDRLALTAGYYLPLNKHSIQDGPFGGISYSPAFCREMTVIAEYDSKGFNVGAAARLWRHLSIHVFTREFNSISGGIRYECRLLH</sequence>
<evidence type="ECO:0000313" key="7">
    <source>
        <dbReference type="Proteomes" id="UP000095766"/>
    </source>
</evidence>
<reference evidence="4" key="4">
    <citation type="submission" date="2022-10" db="EMBL/GenBank/DDBJ databases">
        <title>Human gut microbiome strain richness.</title>
        <authorList>
            <person name="Chen-Liaw A."/>
        </authorList>
    </citation>
    <scope>NUCLEOTIDE SEQUENCE</scope>
    <source>
        <strain evidence="4">1001713st2_A4_1001713B170214_170313</strain>
    </source>
</reference>
<dbReference type="Proteomes" id="UP001213309">
    <property type="component" value="Unassembled WGS sequence"/>
</dbReference>
<proteinExistence type="predicted"/>
<accession>A0A173YQU0</accession>
<gene>
    <name evidence="6" type="ORF">DWW83_12550</name>
    <name evidence="5" type="ORF">DXC80_19030</name>
    <name evidence="2" type="ORF">ERS852510_03279</name>
    <name evidence="3" type="ORF">GAQ59_11550</name>
    <name evidence="4" type="ORF">POZ24_09065</name>
</gene>
<evidence type="ECO:0000313" key="3">
    <source>
        <dbReference type="EMBL" id="KAB4169801.1"/>
    </source>
</evidence>
<dbReference type="Pfam" id="PF06082">
    <property type="entry name" value="YjbH"/>
    <property type="match status" value="1"/>
</dbReference>
<organism evidence="6 9">
    <name type="scientific">Bacteroides uniformis</name>
    <dbReference type="NCBI Taxonomy" id="820"/>
    <lineage>
        <taxon>Bacteria</taxon>
        <taxon>Pseudomonadati</taxon>
        <taxon>Bacteroidota</taxon>
        <taxon>Bacteroidia</taxon>
        <taxon>Bacteroidales</taxon>
        <taxon>Bacteroidaceae</taxon>
        <taxon>Bacteroides</taxon>
    </lineage>
</organism>
<dbReference type="GeneID" id="99751704"/>
<dbReference type="EMBL" id="QSRK01000045">
    <property type="protein sequence ID" value="RGL08315.1"/>
    <property type="molecule type" value="Genomic_DNA"/>
</dbReference>
<evidence type="ECO:0000313" key="8">
    <source>
        <dbReference type="Proteomes" id="UP000260795"/>
    </source>
</evidence>
<dbReference type="AlphaFoldDB" id="A0A173YQU0"/>
<dbReference type="Proteomes" id="UP000284022">
    <property type="component" value="Unassembled WGS sequence"/>
</dbReference>
<feature type="signal peptide" evidence="1">
    <location>
        <begin position="1"/>
        <end position="24"/>
    </location>
</feature>
<keyword evidence="1" id="KW-0732">Signal</keyword>
<dbReference type="EMBL" id="WCUG01000008">
    <property type="protein sequence ID" value="KAB4169801.1"/>
    <property type="molecule type" value="Genomic_DNA"/>
</dbReference>
<evidence type="ECO:0000313" key="2">
    <source>
        <dbReference type="EMBL" id="CUQ13541.1"/>
    </source>
</evidence>
<dbReference type="Proteomes" id="UP000095766">
    <property type="component" value="Unassembled WGS sequence"/>
</dbReference>
<evidence type="ECO:0000313" key="6">
    <source>
        <dbReference type="EMBL" id="RGU39003.1"/>
    </source>
</evidence>
<reference evidence="2 7" key="1">
    <citation type="submission" date="2015-09" db="EMBL/GenBank/DDBJ databases">
        <authorList>
            <consortium name="Pathogen Informatics"/>
        </authorList>
    </citation>
    <scope>NUCLEOTIDE SEQUENCE [LARGE SCALE GENOMIC DNA]</scope>
    <source>
        <strain evidence="2 7">2789STDY5834898</strain>
    </source>
</reference>
<dbReference type="EMBL" id="CZAO01000017">
    <property type="protein sequence ID" value="CUQ13541.1"/>
    <property type="molecule type" value="Genomic_DNA"/>
</dbReference>
<feature type="chain" id="PRO_5014250739" evidence="1">
    <location>
        <begin position="25"/>
        <end position="236"/>
    </location>
</feature>
<dbReference type="Proteomes" id="UP000433928">
    <property type="component" value="Unassembled WGS sequence"/>
</dbReference>